<reference evidence="4 5" key="1">
    <citation type="submission" date="2019-12" db="EMBL/GenBank/DDBJ databases">
        <title>Streptomyces sp. strain T44 isolated from rhizosphere soil of Broussonetia papyrifera.</title>
        <authorList>
            <person name="Mo P."/>
        </authorList>
    </citation>
    <scope>NUCLEOTIDE SEQUENCE [LARGE SCALE GENOMIC DNA]</scope>
    <source>
        <strain evidence="4 5">T44</strain>
    </source>
</reference>
<dbReference type="Pfam" id="PF01266">
    <property type="entry name" value="DAO"/>
    <property type="match status" value="1"/>
</dbReference>
<name>A0A6I6NDI8_9ACTN</name>
<evidence type="ECO:0000313" key="5">
    <source>
        <dbReference type="Proteomes" id="UP000436138"/>
    </source>
</evidence>
<dbReference type="SUPFAM" id="SSF51905">
    <property type="entry name" value="FAD/NAD(P)-binding domain"/>
    <property type="match status" value="1"/>
</dbReference>
<dbReference type="InterPro" id="IPR036188">
    <property type="entry name" value="FAD/NAD-bd_sf"/>
</dbReference>
<dbReference type="InterPro" id="IPR006076">
    <property type="entry name" value="FAD-dep_OxRdtase"/>
</dbReference>
<dbReference type="GO" id="GO:0016491">
    <property type="term" value="F:oxidoreductase activity"/>
    <property type="evidence" value="ECO:0007669"/>
    <property type="project" value="UniProtKB-KW"/>
</dbReference>
<dbReference type="EMBL" id="CP047020">
    <property type="protein sequence ID" value="QHA08070.1"/>
    <property type="molecule type" value="Genomic_DNA"/>
</dbReference>
<gene>
    <name evidence="4" type="ORF">GQF42_36670</name>
</gene>
<keyword evidence="1" id="KW-0560">Oxidoreductase</keyword>
<proteinExistence type="predicted"/>
<dbReference type="Gene3D" id="3.40.50.2300">
    <property type="match status" value="2"/>
</dbReference>
<evidence type="ECO:0000256" key="2">
    <source>
        <dbReference type="SAM" id="MobiDB-lite"/>
    </source>
</evidence>
<dbReference type="AlphaFoldDB" id="A0A6I6NDI8"/>
<evidence type="ECO:0000256" key="1">
    <source>
        <dbReference type="ARBA" id="ARBA00023002"/>
    </source>
</evidence>
<feature type="domain" description="FAD dependent oxidoreductase" evidence="3">
    <location>
        <begin position="317"/>
        <end position="663"/>
    </location>
</feature>
<dbReference type="SUPFAM" id="SSF53822">
    <property type="entry name" value="Periplasmic binding protein-like I"/>
    <property type="match status" value="1"/>
</dbReference>
<dbReference type="Gene3D" id="3.50.50.60">
    <property type="entry name" value="FAD/NAD(P)-binding domain"/>
    <property type="match status" value="1"/>
</dbReference>
<dbReference type="InterPro" id="IPR028082">
    <property type="entry name" value="Peripla_BP_I"/>
</dbReference>
<keyword evidence="5" id="KW-1185">Reference proteome</keyword>
<dbReference type="KEGG" id="sbro:GQF42_36670"/>
<evidence type="ECO:0000259" key="3">
    <source>
        <dbReference type="Pfam" id="PF01266"/>
    </source>
</evidence>
<dbReference type="Proteomes" id="UP000436138">
    <property type="component" value="Chromosome"/>
</dbReference>
<dbReference type="PANTHER" id="PTHR13847:SF287">
    <property type="entry name" value="FAD-DEPENDENT OXIDOREDUCTASE DOMAIN-CONTAINING PROTEIN 1"/>
    <property type="match status" value="1"/>
</dbReference>
<sequence length="671" mass="69759">MADVSGAADDHGVRPVRAAVVGPFSGPRAAWGELLEGAAAAHDGVQWEFHDDRGDAIVARKVAEAVVADGGYALVVGHFNSAGARLALPVYRCAGLPLLLPLATAPRLLDGTAGAALRWCPDDLAQLVELRSAIRRAGHSRLAVLDDGSTYGAVLAQLFLGLSADGVRLVEPGDADALVVCGTHVGAARTARAQRAAGFTGALYFTDDCAVDEFAELLGDAGHTARVTRLRSGASTYVESALATAAAVLTARPDLTGTALLDALRAHADRRFTPEGEPEPGAPGTACPGWEVIPLGEPPRRPTTGHSGAGRDGRAYDVLVIGAGVLGAATADVLARQGIRVAMTAPSDGDPAATRYSGGLVRAFETDPVLRRLALRSYELAWQEGAARRRPNGFRRTGSLVLLGEADLDQAEQGVAELTDAGIEAHLLTTGELGERFPGFRTHDVAGALWEPAGGHADPVATCRGHRYDAAAHGAFVLPGRVQRVDQRADQVQVTLDQGEVRARAVVLAAGAATPWIRGHRLSAPTGSTRTKRIRYAFFRHPESQCLPTVVDLVTGLWARPQHTGVGAGGYLVGRPADEWDVPPGGGDSVTPAQAEHIREGAVRRWPWMGAADFVGGRHGVDLFTTDGRPLLGPDPADSRIVFATGGSGGGFKIAPAVAESAAAHAVQALG</sequence>
<evidence type="ECO:0000313" key="4">
    <source>
        <dbReference type="EMBL" id="QHA08070.1"/>
    </source>
</evidence>
<protein>
    <submittedName>
        <fullName evidence="4">FAD-dependent oxidoreductase</fullName>
    </submittedName>
</protein>
<dbReference type="RefSeq" id="WP_158927129.1">
    <property type="nucleotide sequence ID" value="NZ_CP047020.1"/>
</dbReference>
<feature type="region of interest" description="Disordered" evidence="2">
    <location>
        <begin position="272"/>
        <end position="309"/>
    </location>
</feature>
<dbReference type="Gene3D" id="3.30.9.10">
    <property type="entry name" value="D-Amino Acid Oxidase, subunit A, domain 2"/>
    <property type="match status" value="1"/>
</dbReference>
<dbReference type="PANTHER" id="PTHR13847">
    <property type="entry name" value="SARCOSINE DEHYDROGENASE-RELATED"/>
    <property type="match status" value="1"/>
</dbReference>
<accession>A0A6I6NDI8</accession>
<dbReference type="GO" id="GO:0005737">
    <property type="term" value="C:cytoplasm"/>
    <property type="evidence" value="ECO:0007669"/>
    <property type="project" value="TreeGrafter"/>
</dbReference>
<organism evidence="4 5">
    <name type="scientific">Streptomyces broussonetiae</name>
    <dbReference type="NCBI Taxonomy" id="2686304"/>
    <lineage>
        <taxon>Bacteria</taxon>
        <taxon>Bacillati</taxon>
        <taxon>Actinomycetota</taxon>
        <taxon>Actinomycetes</taxon>
        <taxon>Kitasatosporales</taxon>
        <taxon>Streptomycetaceae</taxon>
        <taxon>Streptomyces</taxon>
    </lineage>
</organism>